<dbReference type="Pfam" id="PF00875">
    <property type="entry name" value="DNA_photolyase"/>
    <property type="match status" value="1"/>
</dbReference>
<dbReference type="InterPro" id="IPR006050">
    <property type="entry name" value="DNA_photolyase_N"/>
</dbReference>
<dbReference type="PANTHER" id="PTHR11455:SF22">
    <property type="entry name" value="CRYPTOCHROME DASH"/>
    <property type="match status" value="1"/>
</dbReference>
<dbReference type="SUPFAM" id="SSF52425">
    <property type="entry name" value="Cryptochrome/photolyase, N-terminal domain"/>
    <property type="match status" value="1"/>
</dbReference>
<comment type="cofactor">
    <cofactor evidence="6">
        <name>FAD</name>
        <dbReference type="ChEBI" id="CHEBI:57692"/>
    </cofactor>
    <text evidence="6">Binds 1 FAD per subunit.</text>
</comment>
<dbReference type="Gene3D" id="1.25.40.80">
    <property type="match status" value="1"/>
</dbReference>
<dbReference type="InterPro" id="IPR014729">
    <property type="entry name" value="Rossmann-like_a/b/a_fold"/>
</dbReference>
<dbReference type="PRINTS" id="PR00147">
    <property type="entry name" value="DNAPHOTLYASE"/>
</dbReference>
<comment type="function">
    <text evidence="6">May have a photoreceptor function.</text>
</comment>
<evidence type="ECO:0000259" key="7">
    <source>
        <dbReference type="PROSITE" id="PS51645"/>
    </source>
</evidence>
<comment type="caution">
    <text evidence="8">The sequence shown here is derived from an EMBL/GenBank/DDBJ whole genome shotgun (WGS) entry which is preliminary data.</text>
</comment>
<dbReference type="InterPro" id="IPR005101">
    <property type="entry name" value="Cryptochr/Photolyase_FAD-bd"/>
</dbReference>
<comment type="similarity">
    <text evidence="1 6">Belongs to the DNA photolyase class-1 family.</text>
</comment>
<protein>
    <recommendedName>
        <fullName evidence="2 6">Cryptochrome DASH</fullName>
    </recommendedName>
</protein>
<dbReference type="Gene3D" id="1.10.579.10">
    <property type="entry name" value="DNA Cyclobutane Dipyrimidine Photolyase, subunit A, domain 3"/>
    <property type="match status" value="1"/>
</dbReference>
<evidence type="ECO:0000256" key="5">
    <source>
        <dbReference type="ARBA" id="ARBA00022991"/>
    </source>
</evidence>
<dbReference type="Gene3D" id="3.40.50.620">
    <property type="entry name" value="HUPs"/>
    <property type="match status" value="1"/>
</dbReference>
<dbReference type="PANTHER" id="PTHR11455">
    <property type="entry name" value="CRYPTOCHROME"/>
    <property type="match status" value="1"/>
</dbReference>
<evidence type="ECO:0000256" key="3">
    <source>
        <dbReference type="ARBA" id="ARBA00022630"/>
    </source>
</evidence>
<reference evidence="8 9" key="1">
    <citation type="submission" date="2023-09" db="EMBL/GenBank/DDBJ databases">
        <authorList>
            <person name="Rey-Velasco X."/>
        </authorList>
    </citation>
    <scope>NUCLEOTIDE SEQUENCE [LARGE SCALE GENOMIC DNA]</scope>
    <source>
        <strain evidence="8 9">P385</strain>
    </source>
</reference>
<sequence length="464" mass="52133">MTTAIYWIKNDLRLDDNPALTAAAAGADHWLAVYCIDARHEARDADGQPRLGPHRRAFLRESLTDMRERLAACGGRLLVLQGDPSDLLPRLAATLGAERVTTTFEIAPEERDQVAAVARALPAGMLDCHEANGLYEAAELPFAPDDVPPGFSRFRRKVEGYCRPGAPIPAPTRLPPPPPGLTGWPDALPASSDWPAAGCPYTGGESAGLARVRHYFWDTEALADYKQTRNGLLGPDFSSRFSPWLALGCLSPRQLMAEIHRFEREVVANESTYWLGFELLWREFFRWILRAYGGRLFRRAGILNRQDRPRARDDDRFAAWREGRTGMPFVDANMRELAATGYMSNRGRQNAASFFARDLGQDWRRGAAWFESRLVDYDVASNWGNWASVAGVGTDRRDRGFDVLWQARRYDPDAAFVGHWLPELRGLPADQRHTPFLLPDELRRQLDYPTLATVPAAWRDAAAD</sequence>
<keyword evidence="4 6" id="KW-0274">FAD</keyword>
<dbReference type="PROSITE" id="PS51645">
    <property type="entry name" value="PHR_CRY_ALPHA_BETA"/>
    <property type="match status" value="1"/>
</dbReference>
<keyword evidence="3 6" id="KW-0285">Flavoprotein</keyword>
<dbReference type="InterPro" id="IPR002081">
    <property type="entry name" value="Cryptochrome/DNA_photolyase_1"/>
</dbReference>
<comment type="cofactor">
    <cofactor evidence="6">
        <name>(6R)-5,10-methylene-5,6,7,8-tetrahydrofolate</name>
        <dbReference type="ChEBI" id="CHEBI:15636"/>
    </cofactor>
    <text evidence="6">Binds 1 5,10-methenyltetrahydrofolate (MTHF) per subunit.</text>
</comment>
<dbReference type="EMBL" id="JAVRHY010000005">
    <property type="protein sequence ID" value="MDT0618180.1"/>
    <property type="molecule type" value="Genomic_DNA"/>
</dbReference>
<evidence type="ECO:0000256" key="2">
    <source>
        <dbReference type="ARBA" id="ARBA00017881"/>
    </source>
</evidence>
<dbReference type="SUPFAM" id="SSF48173">
    <property type="entry name" value="Cryptochrome/photolyase FAD-binding domain"/>
    <property type="match status" value="1"/>
</dbReference>
<accession>A0ABU3B7X9</accession>
<dbReference type="RefSeq" id="WP_311658259.1">
    <property type="nucleotide sequence ID" value="NZ_JAVRHY010000005.1"/>
</dbReference>
<evidence type="ECO:0000256" key="1">
    <source>
        <dbReference type="ARBA" id="ARBA00005862"/>
    </source>
</evidence>
<dbReference type="Proteomes" id="UP001259982">
    <property type="component" value="Unassembled WGS sequence"/>
</dbReference>
<evidence type="ECO:0000256" key="4">
    <source>
        <dbReference type="ARBA" id="ARBA00022827"/>
    </source>
</evidence>
<proteinExistence type="inferred from homology"/>
<keyword evidence="5 6" id="KW-0157">Chromophore</keyword>
<dbReference type="NCBIfam" id="TIGR02765">
    <property type="entry name" value="crypto_DASH"/>
    <property type="match status" value="1"/>
</dbReference>
<name>A0ABU3B7X9_9GAMM</name>
<evidence type="ECO:0000313" key="9">
    <source>
        <dbReference type="Proteomes" id="UP001259982"/>
    </source>
</evidence>
<evidence type="ECO:0000256" key="6">
    <source>
        <dbReference type="RuleBase" id="RU367151"/>
    </source>
</evidence>
<evidence type="ECO:0000313" key="8">
    <source>
        <dbReference type="EMBL" id="MDT0618180.1"/>
    </source>
</evidence>
<gene>
    <name evidence="8" type="ORF">RM531_06815</name>
</gene>
<feature type="domain" description="Photolyase/cryptochrome alpha/beta" evidence="7">
    <location>
        <begin position="2"/>
        <end position="134"/>
    </location>
</feature>
<dbReference type="InterPro" id="IPR036155">
    <property type="entry name" value="Crypto/Photolyase_N_sf"/>
</dbReference>
<dbReference type="Pfam" id="PF03441">
    <property type="entry name" value="FAD_binding_7"/>
    <property type="match status" value="1"/>
</dbReference>
<dbReference type="InterPro" id="IPR014133">
    <property type="entry name" value="Cry_DASH"/>
</dbReference>
<organism evidence="8 9">
    <name type="scientific">Spectribacter acetivorans</name>
    <dbReference type="NCBI Taxonomy" id="3075603"/>
    <lineage>
        <taxon>Bacteria</taxon>
        <taxon>Pseudomonadati</taxon>
        <taxon>Pseudomonadota</taxon>
        <taxon>Gammaproteobacteria</taxon>
        <taxon>Salinisphaerales</taxon>
        <taxon>Salinisphaeraceae</taxon>
        <taxon>Spectribacter</taxon>
    </lineage>
</organism>
<dbReference type="InterPro" id="IPR036134">
    <property type="entry name" value="Crypto/Photolyase_FAD-like_sf"/>
</dbReference>
<keyword evidence="9" id="KW-1185">Reference proteome</keyword>